<feature type="compositionally biased region" description="Polar residues" evidence="1">
    <location>
        <begin position="142"/>
        <end position="153"/>
    </location>
</feature>
<dbReference type="EMBL" id="LIAE01009334">
    <property type="protein sequence ID" value="PAV70204.1"/>
    <property type="molecule type" value="Genomic_DNA"/>
</dbReference>
<sequence>MTLLVSDASDEYQHNLQVFKSVANGTSLNNSLYLAIKDDSTSGSSSATIGTGSDTSVFGQIARTEDEAEESSRKRNREEKLAQPEERTVKKQKVAEEPSSSKRTATRVEEIRKAGKEKKKRGDKPAVEAETSTPKKMVQKTHIVQQPSPESSN</sequence>
<feature type="compositionally biased region" description="Low complexity" evidence="1">
    <location>
        <begin position="41"/>
        <end position="56"/>
    </location>
</feature>
<evidence type="ECO:0000256" key="1">
    <source>
        <dbReference type="SAM" id="MobiDB-lite"/>
    </source>
</evidence>
<reference evidence="2 3" key="1">
    <citation type="journal article" date="2017" name="Curr. Biol.">
        <title>Genome architecture and evolution of a unichromosomal asexual nematode.</title>
        <authorList>
            <person name="Fradin H."/>
            <person name="Zegar C."/>
            <person name="Gutwein M."/>
            <person name="Lucas J."/>
            <person name="Kovtun M."/>
            <person name="Corcoran D."/>
            <person name="Baugh L.R."/>
            <person name="Kiontke K."/>
            <person name="Gunsalus K."/>
            <person name="Fitch D.H."/>
            <person name="Piano F."/>
        </authorList>
    </citation>
    <scope>NUCLEOTIDE SEQUENCE [LARGE SCALE GENOMIC DNA]</scope>
    <source>
        <strain evidence="2">PF1309</strain>
    </source>
</reference>
<dbReference type="Proteomes" id="UP000218231">
    <property type="component" value="Unassembled WGS sequence"/>
</dbReference>
<gene>
    <name evidence="2" type="ORF">WR25_16941</name>
</gene>
<organism evidence="2 3">
    <name type="scientific">Diploscapter pachys</name>
    <dbReference type="NCBI Taxonomy" id="2018661"/>
    <lineage>
        <taxon>Eukaryota</taxon>
        <taxon>Metazoa</taxon>
        <taxon>Ecdysozoa</taxon>
        <taxon>Nematoda</taxon>
        <taxon>Chromadorea</taxon>
        <taxon>Rhabditida</taxon>
        <taxon>Rhabditina</taxon>
        <taxon>Rhabditomorpha</taxon>
        <taxon>Rhabditoidea</taxon>
        <taxon>Rhabditidae</taxon>
        <taxon>Diploscapter</taxon>
    </lineage>
</organism>
<feature type="region of interest" description="Disordered" evidence="1">
    <location>
        <begin position="39"/>
        <end position="153"/>
    </location>
</feature>
<feature type="compositionally biased region" description="Basic and acidic residues" evidence="1">
    <location>
        <begin position="70"/>
        <end position="114"/>
    </location>
</feature>
<comment type="caution">
    <text evidence="2">The sequence shown here is derived from an EMBL/GenBank/DDBJ whole genome shotgun (WGS) entry which is preliminary data.</text>
</comment>
<protein>
    <submittedName>
        <fullName evidence="2">Uncharacterized protein</fullName>
    </submittedName>
</protein>
<name>A0A2A2K8C6_9BILA</name>
<proteinExistence type="predicted"/>
<keyword evidence="3" id="KW-1185">Reference proteome</keyword>
<evidence type="ECO:0000313" key="3">
    <source>
        <dbReference type="Proteomes" id="UP000218231"/>
    </source>
</evidence>
<accession>A0A2A2K8C6</accession>
<dbReference type="AlphaFoldDB" id="A0A2A2K8C6"/>
<evidence type="ECO:0000313" key="2">
    <source>
        <dbReference type="EMBL" id="PAV70204.1"/>
    </source>
</evidence>